<dbReference type="Gene3D" id="1.10.10.10">
    <property type="entry name" value="Winged helix-like DNA-binding domain superfamily/Winged helix DNA-binding domain"/>
    <property type="match status" value="1"/>
</dbReference>
<dbReference type="STRING" id="1120975.SAMN02746064_01292"/>
<keyword evidence="3" id="KW-0804">Transcription</keyword>
<sequence>MEHTCSNCGHSLCAKRVPIFSKLNEDEIKKVVTLIRRKHYQKGENLFFEGGDFKGLVIINKGKAKAYTNTSEGKEQILHLFFPGDFLGEKSLVINKKTEYNVQAIEPVDTCMISKKDFQDLIKKHPNINQKIMEELVYRIDRLESMIENIGAKDIEKRINAVLLEFAHKHGTKNEDGSFELMLPLSREGIASYIGTTRETVSRKLNSLQNEGVIVMTGNKKIKILDINRLK</sequence>
<dbReference type="Pfam" id="PF00027">
    <property type="entry name" value="cNMP_binding"/>
    <property type="match status" value="1"/>
</dbReference>
<dbReference type="GO" id="GO:0003677">
    <property type="term" value="F:DNA binding"/>
    <property type="evidence" value="ECO:0007669"/>
    <property type="project" value="UniProtKB-KW"/>
</dbReference>
<dbReference type="EMBL" id="FQTU01000007">
    <property type="protein sequence ID" value="SHE82530.1"/>
    <property type="molecule type" value="Genomic_DNA"/>
</dbReference>
<keyword evidence="1" id="KW-0805">Transcription regulation</keyword>
<dbReference type="PROSITE" id="PS51063">
    <property type="entry name" value="HTH_CRP_2"/>
    <property type="match status" value="1"/>
</dbReference>
<name>A0A1M4WMY4_9FIRM</name>
<dbReference type="AlphaFoldDB" id="A0A1M4WMY4"/>
<dbReference type="Proteomes" id="UP000184251">
    <property type="component" value="Unassembled WGS sequence"/>
</dbReference>
<protein>
    <submittedName>
        <fullName evidence="6">CRP/FNR family transcriptional regulator, anaerobic regulatory protein</fullName>
    </submittedName>
</protein>
<dbReference type="OrthoDB" id="9798104at2"/>
<evidence type="ECO:0000313" key="6">
    <source>
        <dbReference type="EMBL" id="SHE82530.1"/>
    </source>
</evidence>
<accession>A0A1M4WMY4</accession>
<dbReference type="SUPFAM" id="SSF51206">
    <property type="entry name" value="cAMP-binding domain-like"/>
    <property type="match status" value="1"/>
</dbReference>
<dbReference type="PRINTS" id="PR00034">
    <property type="entry name" value="HTHCRP"/>
</dbReference>
<dbReference type="CDD" id="cd00092">
    <property type="entry name" value="HTH_CRP"/>
    <property type="match status" value="1"/>
</dbReference>
<dbReference type="PANTHER" id="PTHR24567:SF28">
    <property type="entry name" value="LISTERIOLYSIN REGULATORY PROTEIN"/>
    <property type="match status" value="1"/>
</dbReference>
<evidence type="ECO:0000256" key="3">
    <source>
        <dbReference type="ARBA" id="ARBA00023163"/>
    </source>
</evidence>
<feature type="domain" description="Cyclic nucleotide-binding" evidence="4">
    <location>
        <begin position="19"/>
        <end position="139"/>
    </location>
</feature>
<feature type="domain" description="HTH crp-type" evidence="5">
    <location>
        <begin position="153"/>
        <end position="228"/>
    </location>
</feature>
<dbReference type="SMART" id="SM00100">
    <property type="entry name" value="cNMP"/>
    <property type="match status" value="1"/>
</dbReference>
<dbReference type="PROSITE" id="PS50042">
    <property type="entry name" value="CNMP_BINDING_3"/>
    <property type="match status" value="1"/>
</dbReference>
<organism evidence="6 7">
    <name type="scientific">Alkalibacter saccharofermentans DSM 14828</name>
    <dbReference type="NCBI Taxonomy" id="1120975"/>
    <lineage>
        <taxon>Bacteria</taxon>
        <taxon>Bacillati</taxon>
        <taxon>Bacillota</taxon>
        <taxon>Clostridia</taxon>
        <taxon>Eubacteriales</taxon>
        <taxon>Eubacteriaceae</taxon>
        <taxon>Alkalibacter</taxon>
    </lineage>
</organism>
<evidence type="ECO:0000259" key="5">
    <source>
        <dbReference type="PROSITE" id="PS51063"/>
    </source>
</evidence>
<gene>
    <name evidence="6" type="ORF">SAMN02746064_01292</name>
</gene>
<dbReference type="InterPro" id="IPR012318">
    <property type="entry name" value="HTH_CRP"/>
</dbReference>
<dbReference type="PROSITE" id="PS00042">
    <property type="entry name" value="HTH_CRP_1"/>
    <property type="match status" value="1"/>
</dbReference>
<dbReference type="SMART" id="SM00419">
    <property type="entry name" value="HTH_CRP"/>
    <property type="match status" value="1"/>
</dbReference>
<reference evidence="6 7" key="1">
    <citation type="submission" date="2016-11" db="EMBL/GenBank/DDBJ databases">
        <authorList>
            <person name="Jaros S."/>
            <person name="Januszkiewicz K."/>
            <person name="Wedrychowicz H."/>
        </authorList>
    </citation>
    <scope>NUCLEOTIDE SEQUENCE [LARGE SCALE GENOMIC DNA]</scope>
    <source>
        <strain evidence="6 7">DSM 14828</strain>
    </source>
</reference>
<dbReference type="InterPro" id="IPR036388">
    <property type="entry name" value="WH-like_DNA-bd_sf"/>
</dbReference>
<dbReference type="Gene3D" id="2.60.120.10">
    <property type="entry name" value="Jelly Rolls"/>
    <property type="match status" value="1"/>
</dbReference>
<dbReference type="Pfam" id="PF13545">
    <property type="entry name" value="HTH_Crp_2"/>
    <property type="match status" value="1"/>
</dbReference>
<dbReference type="InterPro" id="IPR018490">
    <property type="entry name" value="cNMP-bd_dom_sf"/>
</dbReference>
<dbReference type="InterPro" id="IPR018335">
    <property type="entry name" value="Tscrpt_reg_HTH_Crp-type_CS"/>
</dbReference>
<evidence type="ECO:0000256" key="1">
    <source>
        <dbReference type="ARBA" id="ARBA00023015"/>
    </source>
</evidence>
<evidence type="ECO:0000313" key="7">
    <source>
        <dbReference type="Proteomes" id="UP000184251"/>
    </source>
</evidence>
<dbReference type="GO" id="GO:0005829">
    <property type="term" value="C:cytosol"/>
    <property type="evidence" value="ECO:0007669"/>
    <property type="project" value="TreeGrafter"/>
</dbReference>
<keyword evidence="7" id="KW-1185">Reference proteome</keyword>
<dbReference type="PANTHER" id="PTHR24567">
    <property type="entry name" value="CRP FAMILY TRANSCRIPTIONAL REGULATORY PROTEIN"/>
    <property type="match status" value="1"/>
</dbReference>
<proteinExistence type="predicted"/>
<dbReference type="InterPro" id="IPR036390">
    <property type="entry name" value="WH_DNA-bd_sf"/>
</dbReference>
<dbReference type="CDD" id="cd00038">
    <property type="entry name" value="CAP_ED"/>
    <property type="match status" value="1"/>
</dbReference>
<dbReference type="SUPFAM" id="SSF46785">
    <property type="entry name" value="Winged helix' DNA-binding domain"/>
    <property type="match status" value="1"/>
</dbReference>
<dbReference type="InterPro" id="IPR000595">
    <property type="entry name" value="cNMP-bd_dom"/>
</dbReference>
<dbReference type="GO" id="GO:0003700">
    <property type="term" value="F:DNA-binding transcription factor activity"/>
    <property type="evidence" value="ECO:0007669"/>
    <property type="project" value="InterPro"/>
</dbReference>
<dbReference type="InterPro" id="IPR050397">
    <property type="entry name" value="Env_Response_Regulators"/>
</dbReference>
<keyword evidence="2" id="KW-0238">DNA-binding</keyword>
<evidence type="ECO:0000256" key="2">
    <source>
        <dbReference type="ARBA" id="ARBA00023125"/>
    </source>
</evidence>
<evidence type="ECO:0000259" key="4">
    <source>
        <dbReference type="PROSITE" id="PS50042"/>
    </source>
</evidence>
<dbReference type="InterPro" id="IPR014710">
    <property type="entry name" value="RmlC-like_jellyroll"/>
</dbReference>
<dbReference type="RefSeq" id="WP_073270298.1">
    <property type="nucleotide sequence ID" value="NZ_FQTU01000007.1"/>
</dbReference>